<gene>
    <name evidence="2" type="ORF">TNCV_3503291</name>
</gene>
<evidence type="ECO:0000313" key="3">
    <source>
        <dbReference type="Proteomes" id="UP000887159"/>
    </source>
</evidence>
<evidence type="ECO:0000313" key="2">
    <source>
        <dbReference type="EMBL" id="GFY02448.1"/>
    </source>
</evidence>
<proteinExistence type="predicted"/>
<organism evidence="2 3">
    <name type="scientific">Trichonephila clavipes</name>
    <name type="common">Golden silk orbweaver</name>
    <name type="synonym">Nephila clavipes</name>
    <dbReference type="NCBI Taxonomy" id="2585209"/>
    <lineage>
        <taxon>Eukaryota</taxon>
        <taxon>Metazoa</taxon>
        <taxon>Ecdysozoa</taxon>
        <taxon>Arthropoda</taxon>
        <taxon>Chelicerata</taxon>
        <taxon>Arachnida</taxon>
        <taxon>Araneae</taxon>
        <taxon>Araneomorphae</taxon>
        <taxon>Entelegynae</taxon>
        <taxon>Araneoidea</taxon>
        <taxon>Nephilidae</taxon>
        <taxon>Trichonephila</taxon>
    </lineage>
</organism>
<dbReference type="GO" id="GO:0003676">
    <property type="term" value="F:nucleic acid binding"/>
    <property type="evidence" value="ECO:0007669"/>
    <property type="project" value="InterPro"/>
</dbReference>
<name>A0A8X6S8J7_TRICX</name>
<keyword evidence="3" id="KW-1185">Reference proteome</keyword>
<dbReference type="InterPro" id="IPR036397">
    <property type="entry name" value="RNaseH_sf"/>
</dbReference>
<protein>
    <submittedName>
        <fullName evidence="2">Uncharacterized protein</fullName>
    </submittedName>
</protein>
<dbReference type="EMBL" id="BMAU01021233">
    <property type="protein sequence ID" value="GFY02448.1"/>
    <property type="molecule type" value="Genomic_DNA"/>
</dbReference>
<sequence length="111" mass="12382">MAEAKLDAASPAGASSMHQDSRIRVWWHRGERTLAASIRYRHTDPSTGVIVWEAIRYTSMSSLVRIGGTLNSARCEGLIAFSTKSSSWVLWGRKKANSFQPNPEAKREYAN</sequence>
<accession>A0A8X6S8J7</accession>
<reference evidence="2" key="1">
    <citation type="submission" date="2020-08" db="EMBL/GenBank/DDBJ databases">
        <title>Multicomponent nature underlies the extraordinary mechanical properties of spider dragline silk.</title>
        <authorList>
            <person name="Kono N."/>
            <person name="Nakamura H."/>
            <person name="Mori M."/>
            <person name="Yoshida Y."/>
            <person name="Ohtoshi R."/>
            <person name="Malay A.D."/>
            <person name="Moran D.A.P."/>
            <person name="Tomita M."/>
            <person name="Numata K."/>
            <person name="Arakawa K."/>
        </authorList>
    </citation>
    <scope>NUCLEOTIDE SEQUENCE</scope>
</reference>
<dbReference type="AlphaFoldDB" id="A0A8X6S8J7"/>
<evidence type="ECO:0000256" key="1">
    <source>
        <dbReference type="SAM" id="MobiDB-lite"/>
    </source>
</evidence>
<feature type="region of interest" description="Disordered" evidence="1">
    <location>
        <begin position="1"/>
        <end position="20"/>
    </location>
</feature>
<comment type="caution">
    <text evidence="2">The sequence shown here is derived from an EMBL/GenBank/DDBJ whole genome shotgun (WGS) entry which is preliminary data.</text>
</comment>
<dbReference type="Proteomes" id="UP000887159">
    <property type="component" value="Unassembled WGS sequence"/>
</dbReference>
<dbReference type="Gene3D" id="3.30.420.10">
    <property type="entry name" value="Ribonuclease H-like superfamily/Ribonuclease H"/>
    <property type="match status" value="1"/>
</dbReference>